<dbReference type="InterPro" id="IPR013783">
    <property type="entry name" value="Ig-like_fold"/>
</dbReference>
<dbReference type="PATRIC" id="fig|33036.3.peg.679"/>
<keyword evidence="2" id="KW-0964">Secreted</keyword>
<dbReference type="Gene3D" id="2.60.40.10">
    <property type="entry name" value="Immunoglobulins"/>
    <property type="match status" value="1"/>
</dbReference>
<keyword evidence="5" id="KW-0812">Transmembrane</keyword>
<dbReference type="Pfam" id="PF00746">
    <property type="entry name" value="Gram_pos_anchor"/>
    <property type="match status" value="1"/>
</dbReference>
<evidence type="ECO:0000256" key="4">
    <source>
        <dbReference type="ARBA" id="ARBA00023088"/>
    </source>
</evidence>
<dbReference type="Pfam" id="PF17802">
    <property type="entry name" value="SpaA"/>
    <property type="match status" value="1"/>
</dbReference>
<evidence type="ECO:0000259" key="6">
    <source>
        <dbReference type="PROSITE" id="PS50847"/>
    </source>
</evidence>
<protein>
    <submittedName>
        <fullName evidence="7">Gram positive anchor</fullName>
    </submittedName>
</protein>
<dbReference type="AlphaFoldDB" id="A0A133KG99"/>
<evidence type="ECO:0000256" key="5">
    <source>
        <dbReference type="SAM" id="Phobius"/>
    </source>
</evidence>
<dbReference type="OrthoDB" id="9804660at2"/>
<dbReference type="RefSeq" id="WP_060929196.1">
    <property type="nucleotide sequence ID" value="NZ_KQ955266.1"/>
</dbReference>
<organism evidence="7 8">
    <name type="scientific">Anaerococcus tetradius</name>
    <dbReference type="NCBI Taxonomy" id="33036"/>
    <lineage>
        <taxon>Bacteria</taxon>
        <taxon>Bacillati</taxon>
        <taxon>Bacillota</taxon>
        <taxon>Tissierellia</taxon>
        <taxon>Tissierellales</taxon>
        <taxon>Peptoniphilaceae</taxon>
        <taxon>Anaerococcus</taxon>
    </lineage>
</organism>
<feature type="domain" description="Gram-positive cocci surface proteins LPxTG" evidence="6">
    <location>
        <begin position="126"/>
        <end position="157"/>
    </location>
</feature>
<evidence type="ECO:0000313" key="8">
    <source>
        <dbReference type="Proteomes" id="UP000070383"/>
    </source>
</evidence>
<dbReference type="EMBL" id="LRPM01000023">
    <property type="protein sequence ID" value="KWZ78545.1"/>
    <property type="molecule type" value="Genomic_DNA"/>
</dbReference>
<evidence type="ECO:0000256" key="1">
    <source>
        <dbReference type="ARBA" id="ARBA00022512"/>
    </source>
</evidence>
<proteinExistence type="predicted"/>
<reference evidence="8" key="1">
    <citation type="submission" date="2016-01" db="EMBL/GenBank/DDBJ databases">
        <authorList>
            <person name="Mitreva M."/>
            <person name="Pepin K.H."/>
            <person name="Mihindukulasuriya K.A."/>
            <person name="Fulton R."/>
            <person name="Fronick C."/>
            <person name="O'Laughlin M."/>
            <person name="Miner T."/>
            <person name="Herter B."/>
            <person name="Rosa B.A."/>
            <person name="Cordes M."/>
            <person name="Tomlinson C."/>
            <person name="Wollam A."/>
            <person name="Palsikar V.B."/>
            <person name="Mardis E.R."/>
            <person name="Wilson R.K."/>
        </authorList>
    </citation>
    <scope>NUCLEOTIDE SEQUENCE [LARGE SCALE GENOMIC DNA]</scope>
    <source>
        <strain evidence="8">MJR8151</strain>
    </source>
</reference>
<dbReference type="PROSITE" id="PS50847">
    <property type="entry name" value="GRAM_POS_ANCHORING"/>
    <property type="match status" value="1"/>
</dbReference>
<name>A0A133KG99_9FIRM</name>
<accession>A0A133KG99</accession>
<evidence type="ECO:0000256" key="2">
    <source>
        <dbReference type="ARBA" id="ARBA00022525"/>
    </source>
</evidence>
<evidence type="ECO:0000313" key="7">
    <source>
        <dbReference type="EMBL" id="KWZ78545.1"/>
    </source>
</evidence>
<keyword evidence="3" id="KW-0732">Signal</keyword>
<sequence>MTFTTASSQADGSVSFSDLGEGIYELIENQIPAAYLGANRQYSWIFKVEKKDKGLEIKHDLKVEKDYYRQFPKLDSQISYKEAYTDNSNVKESLNDGFSYEITNTKLNKDEKPIDGTENENQAFSYPYTGGLGTSPAFTIIGLAMMTAGAIYLARKK</sequence>
<keyword evidence="1" id="KW-0134">Cell wall</keyword>
<dbReference type="Proteomes" id="UP000070383">
    <property type="component" value="Unassembled WGS sequence"/>
</dbReference>
<comment type="caution">
    <text evidence="7">The sequence shown here is derived from an EMBL/GenBank/DDBJ whole genome shotgun (WGS) entry which is preliminary data.</text>
</comment>
<feature type="transmembrane region" description="Helical" evidence="5">
    <location>
        <begin position="135"/>
        <end position="154"/>
    </location>
</feature>
<keyword evidence="8" id="KW-1185">Reference proteome</keyword>
<dbReference type="InterPro" id="IPR019931">
    <property type="entry name" value="LPXTG_anchor"/>
</dbReference>
<dbReference type="InterPro" id="IPR041033">
    <property type="entry name" value="SpaA_PFL_dom_1"/>
</dbReference>
<dbReference type="STRING" id="33036.HMPREF3200_00683"/>
<evidence type="ECO:0000256" key="3">
    <source>
        <dbReference type="ARBA" id="ARBA00022729"/>
    </source>
</evidence>
<keyword evidence="5" id="KW-1133">Transmembrane helix</keyword>
<dbReference type="NCBIfam" id="TIGR01167">
    <property type="entry name" value="LPXTG_anchor"/>
    <property type="match status" value="1"/>
</dbReference>
<keyword evidence="4" id="KW-0572">Peptidoglycan-anchor</keyword>
<gene>
    <name evidence="7" type="ORF">HMPREF3200_00683</name>
</gene>
<keyword evidence="5" id="KW-0472">Membrane</keyword>